<proteinExistence type="predicted"/>
<dbReference type="OrthoDB" id="9805928at2"/>
<comment type="caution">
    <text evidence="3">The sequence shown here is derived from an EMBL/GenBank/DDBJ whole genome shotgun (WGS) entry which is preliminary data.</text>
</comment>
<protein>
    <submittedName>
        <fullName evidence="3">Excisionase</fullName>
    </submittedName>
</protein>
<feature type="domain" description="PBP" evidence="1">
    <location>
        <begin position="91"/>
        <end position="269"/>
    </location>
</feature>
<sequence>MSELDFPDHDYLTVKELAALLRLKERKVYDLAASGAVPCSRATGKLLFPAGEIRAWIEQAQSGGGTTRPAAPRPPIMLGSHDPLLDWAIRQSRCGLATFLDGSLDGLQRFVAGEGLAAGLHLHDPARDTWNVPAVSKSAARQDAVLVLFAKRRRGLVIRPEARVPAGLGDIAGLRLVPRQAGSGTDTLLRHLAARDGLDLGTLDLADVARTEDEAVEAVRRGAADTTFGLEAVARSYGLSFVPVIEEEFALLVDRKAWFEPPMQSLLAF</sequence>
<organism evidence="3 4">
    <name type="scientific">Roseovarius atlanticus</name>
    <dbReference type="NCBI Taxonomy" id="1641875"/>
    <lineage>
        <taxon>Bacteria</taxon>
        <taxon>Pseudomonadati</taxon>
        <taxon>Pseudomonadota</taxon>
        <taxon>Alphaproteobacteria</taxon>
        <taxon>Rhodobacterales</taxon>
        <taxon>Roseobacteraceae</taxon>
        <taxon>Roseovarius</taxon>
    </lineage>
</organism>
<dbReference type="STRING" id="1641875.XM53_22210"/>
<dbReference type="AlphaFoldDB" id="A0A0T5NN02"/>
<dbReference type="InterPro" id="IPR024370">
    <property type="entry name" value="PBP_domain"/>
</dbReference>
<dbReference type="Proteomes" id="UP000051295">
    <property type="component" value="Unassembled WGS sequence"/>
</dbReference>
<evidence type="ECO:0000313" key="4">
    <source>
        <dbReference type="Proteomes" id="UP000051295"/>
    </source>
</evidence>
<evidence type="ECO:0000259" key="1">
    <source>
        <dbReference type="Pfam" id="PF12727"/>
    </source>
</evidence>
<dbReference type="RefSeq" id="WP_057796979.1">
    <property type="nucleotide sequence ID" value="NZ_LAXJ01000046.1"/>
</dbReference>
<accession>A0A0T5NN02</accession>
<evidence type="ECO:0000259" key="2">
    <source>
        <dbReference type="Pfam" id="PF12728"/>
    </source>
</evidence>
<reference evidence="3 4" key="1">
    <citation type="submission" date="2015-04" db="EMBL/GenBank/DDBJ databases">
        <title>The draft genome sequence of Roseovarius sp.R12b.</title>
        <authorList>
            <person name="Li G."/>
            <person name="Lai Q."/>
            <person name="Shao Z."/>
            <person name="Yan P."/>
        </authorList>
    </citation>
    <scope>NUCLEOTIDE SEQUENCE [LARGE SCALE GENOMIC DNA]</scope>
    <source>
        <strain evidence="3 4">R12B</strain>
    </source>
</reference>
<dbReference type="Gene3D" id="3.40.190.10">
    <property type="entry name" value="Periplasmic binding protein-like II"/>
    <property type="match status" value="1"/>
</dbReference>
<feature type="non-terminal residue" evidence="3">
    <location>
        <position position="269"/>
    </location>
</feature>
<gene>
    <name evidence="3" type="ORF">XM53_22210</name>
</gene>
<dbReference type="Pfam" id="PF12727">
    <property type="entry name" value="PBP_like"/>
    <property type="match status" value="1"/>
</dbReference>
<evidence type="ECO:0000313" key="3">
    <source>
        <dbReference type="EMBL" id="KRS10225.1"/>
    </source>
</evidence>
<keyword evidence="4" id="KW-1185">Reference proteome</keyword>
<dbReference type="InterPro" id="IPR041657">
    <property type="entry name" value="HTH_17"/>
</dbReference>
<dbReference type="PANTHER" id="PTHR38431">
    <property type="entry name" value="BLL2305 PROTEIN"/>
    <property type="match status" value="1"/>
</dbReference>
<name>A0A0T5NN02_9RHOB</name>
<dbReference type="SUPFAM" id="SSF53850">
    <property type="entry name" value="Periplasmic binding protein-like II"/>
    <property type="match status" value="1"/>
</dbReference>
<feature type="domain" description="Helix-turn-helix" evidence="2">
    <location>
        <begin position="11"/>
        <end position="59"/>
    </location>
</feature>
<dbReference type="Pfam" id="PF12728">
    <property type="entry name" value="HTH_17"/>
    <property type="match status" value="1"/>
</dbReference>
<dbReference type="EMBL" id="LAXJ01000046">
    <property type="protein sequence ID" value="KRS10225.1"/>
    <property type="molecule type" value="Genomic_DNA"/>
</dbReference>
<dbReference type="PANTHER" id="PTHR38431:SF1">
    <property type="entry name" value="BLL2305 PROTEIN"/>
    <property type="match status" value="1"/>
</dbReference>